<dbReference type="AlphaFoldDB" id="A0A5K7ZND6"/>
<sequence length="316" mass="35027">MKKPTPSVRLTDHMMLIGFCLALVYWLLDSFLSLFTHYDNLFEQLLGVNLDEVWARVIVLCLFAIFGSHAQYTINERKKAEARLERDAVTRERFQRLLSPDLADRVVSGELRVEKGGIDQVATVLFVDIRGFTTLSENIPAADVLRLLNEYYEVLVDVVFRYEGTVDKFIGDAMMVIWGAPVAHADDPCRAVMAAIDIQAALVEFNHRRLLMGQPEIKVGIGINTGSLMAGYIGSSHTMSYSVIGDTVNMASRLCDTATPDQILVSENTWHRVADRFHGTPLGTIETRGKGRPISAFSVHGAKDSTHTAPNTVISG</sequence>
<dbReference type="GO" id="GO:0035556">
    <property type="term" value="P:intracellular signal transduction"/>
    <property type="evidence" value="ECO:0007669"/>
    <property type="project" value="InterPro"/>
</dbReference>
<dbReference type="RefSeq" id="WP_155308856.1">
    <property type="nucleotide sequence ID" value="NZ_AP021876.1"/>
</dbReference>
<dbReference type="KEGG" id="dov:DSCO28_06460"/>
<feature type="transmembrane region" description="Helical" evidence="1">
    <location>
        <begin position="53"/>
        <end position="74"/>
    </location>
</feature>
<dbReference type="PROSITE" id="PS50125">
    <property type="entry name" value="GUANYLATE_CYCLASE_2"/>
    <property type="match status" value="1"/>
</dbReference>
<gene>
    <name evidence="3" type="ORF">DSCO28_06460</name>
</gene>
<dbReference type="InterPro" id="IPR029787">
    <property type="entry name" value="Nucleotide_cyclase"/>
</dbReference>
<dbReference type="PANTHER" id="PTHR43081:SF1">
    <property type="entry name" value="ADENYLATE CYCLASE, TERMINAL-DIFFERENTIATION SPECIFIC"/>
    <property type="match status" value="1"/>
</dbReference>
<feature type="transmembrane region" description="Helical" evidence="1">
    <location>
        <begin position="12"/>
        <end position="33"/>
    </location>
</feature>
<reference evidence="3 4" key="1">
    <citation type="submission" date="2019-11" db="EMBL/GenBank/DDBJ databases">
        <title>Comparative genomics of hydrocarbon-degrading Desulfosarcina strains.</title>
        <authorList>
            <person name="Watanabe M."/>
            <person name="Kojima H."/>
            <person name="Fukui M."/>
        </authorList>
    </citation>
    <scope>NUCLEOTIDE SEQUENCE [LARGE SCALE GENOMIC DNA]</scope>
    <source>
        <strain evidence="3 4">28bB2T</strain>
    </source>
</reference>
<dbReference type="PANTHER" id="PTHR43081">
    <property type="entry name" value="ADENYLATE CYCLASE, TERMINAL-DIFFERENTIATION SPECIFIC-RELATED"/>
    <property type="match status" value="1"/>
</dbReference>
<keyword evidence="1" id="KW-0472">Membrane</keyword>
<dbReference type="SMART" id="SM00044">
    <property type="entry name" value="CYCc"/>
    <property type="match status" value="1"/>
</dbReference>
<proteinExistence type="predicted"/>
<evidence type="ECO:0000256" key="1">
    <source>
        <dbReference type="SAM" id="Phobius"/>
    </source>
</evidence>
<accession>A0A5K7ZND6</accession>
<dbReference type="InterPro" id="IPR050697">
    <property type="entry name" value="Adenylyl/Guanylyl_Cyclase_3/4"/>
</dbReference>
<keyword evidence="1" id="KW-0812">Transmembrane</keyword>
<evidence type="ECO:0000313" key="3">
    <source>
        <dbReference type="EMBL" id="BBO80080.1"/>
    </source>
</evidence>
<dbReference type="GO" id="GO:0004016">
    <property type="term" value="F:adenylate cyclase activity"/>
    <property type="evidence" value="ECO:0007669"/>
    <property type="project" value="UniProtKB-ARBA"/>
</dbReference>
<dbReference type="SUPFAM" id="SSF55073">
    <property type="entry name" value="Nucleotide cyclase"/>
    <property type="match status" value="1"/>
</dbReference>
<dbReference type="EMBL" id="AP021876">
    <property type="protein sequence ID" value="BBO80080.1"/>
    <property type="molecule type" value="Genomic_DNA"/>
</dbReference>
<dbReference type="CDD" id="cd07302">
    <property type="entry name" value="CHD"/>
    <property type="match status" value="1"/>
</dbReference>
<dbReference type="Proteomes" id="UP000425960">
    <property type="component" value="Chromosome"/>
</dbReference>
<evidence type="ECO:0000259" key="2">
    <source>
        <dbReference type="PROSITE" id="PS50125"/>
    </source>
</evidence>
<keyword evidence="1" id="KW-1133">Transmembrane helix</keyword>
<dbReference type="Pfam" id="PF00211">
    <property type="entry name" value="Guanylate_cyc"/>
    <property type="match status" value="1"/>
</dbReference>
<evidence type="ECO:0000313" key="4">
    <source>
        <dbReference type="Proteomes" id="UP000425960"/>
    </source>
</evidence>
<dbReference type="InterPro" id="IPR001054">
    <property type="entry name" value="A/G_cyclase"/>
</dbReference>
<organism evidence="3 4">
    <name type="scientific">Desulfosarcina ovata subsp. sediminis</name>
    <dbReference type="NCBI Taxonomy" id="885957"/>
    <lineage>
        <taxon>Bacteria</taxon>
        <taxon>Pseudomonadati</taxon>
        <taxon>Thermodesulfobacteriota</taxon>
        <taxon>Desulfobacteria</taxon>
        <taxon>Desulfobacterales</taxon>
        <taxon>Desulfosarcinaceae</taxon>
        <taxon>Desulfosarcina</taxon>
    </lineage>
</organism>
<dbReference type="GO" id="GO:0006171">
    <property type="term" value="P:cAMP biosynthetic process"/>
    <property type="evidence" value="ECO:0007669"/>
    <property type="project" value="TreeGrafter"/>
</dbReference>
<protein>
    <recommendedName>
        <fullName evidence="2">Guanylate cyclase domain-containing protein</fullName>
    </recommendedName>
</protein>
<feature type="domain" description="Guanylate cyclase" evidence="2">
    <location>
        <begin position="123"/>
        <end position="255"/>
    </location>
</feature>
<name>A0A5K7ZND6_9BACT</name>
<dbReference type="Gene3D" id="3.30.70.1230">
    <property type="entry name" value="Nucleotide cyclase"/>
    <property type="match status" value="1"/>
</dbReference>